<dbReference type="Pfam" id="PF13581">
    <property type="entry name" value="HATPase_c_2"/>
    <property type="match status" value="1"/>
</dbReference>
<feature type="region of interest" description="Disordered" evidence="7">
    <location>
        <begin position="145"/>
        <end position="164"/>
    </location>
</feature>
<dbReference type="InterPro" id="IPR003594">
    <property type="entry name" value="HATPase_dom"/>
</dbReference>
<organism evidence="9 10">
    <name type="scientific">Bacillus salipaludis</name>
    <dbReference type="NCBI Taxonomy" id="2547811"/>
    <lineage>
        <taxon>Bacteria</taxon>
        <taxon>Bacillati</taxon>
        <taxon>Bacillota</taxon>
        <taxon>Bacilli</taxon>
        <taxon>Bacillales</taxon>
        <taxon>Bacillaceae</taxon>
        <taxon>Bacillus</taxon>
    </lineage>
</organism>
<evidence type="ECO:0000256" key="1">
    <source>
        <dbReference type="ARBA" id="ARBA00022527"/>
    </source>
</evidence>
<evidence type="ECO:0000256" key="7">
    <source>
        <dbReference type="SAM" id="MobiDB-lite"/>
    </source>
</evidence>
<evidence type="ECO:0000313" key="10">
    <source>
        <dbReference type="Proteomes" id="UP001623041"/>
    </source>
</evidence>
<dbReference type="HAMAP" id="MF_00638">
    <property type="entry name" value="Anti_sigma_B"/>
    <property type="match status" value="1"/>
</dbReference>
<dbReference type="PANTHER" id="PTHR35526:SF9">
    <property type="entry name" value="SERINE-PROTEIN KINASE RSBW"/>
    <property type="match status" value="1"/>
</dbReference>
<keyword evidence="5 6" id="KW-0067">ATP-binding</keyword>
<dbReference type="NCBIfam" id="NF003144">
    <property type="entry name" value="PRK04069.1"/>
    <property type="match status" value="1"/>
</dbReference>
<name>A0ABW8RFN9_9BACI</name>
<dbReference type="Gene3D" id="3.30.565.10">
    <property type="entry name" value="Histidine kinase-like ATPase, C-terminal domain"/>
    <property type="match status" value="1"/>
</dbReference>
<evidence type="ECO:0000256" key="5">
    <source>
        <dbReference type="ARBA" id="ARBA00022840"/>
    </source>
</evidence>
<dbReference type="RefSeq" id="WP_406580151.1">
    <property type="nucleotide sequence ID" value="NZ_JBJHQH010000005.1"/>
</dbReference>
<sequence length="164" mass="18404">MNEVMDYIEMKIPAKPEYVGVIRLTLSGIANRMGYTYEEIEDMKIAVSEACTNAVQHAYHKDEGGEVIIGFGIYQDKLEIVVADSGKSFNFLRTKEELGPYTESSTVDQLSEGGLGLYLIETLMDEVRVLNHSGVTVFMVKNRSGERENHDTTISNRETNEGRN</sequence>
<comment type="similarity">
    <text evidence="6">Belongs to the anti-sigma-factor family.</text>
</comment>
<evidence type="ECO:0000259" key="8">
    <source>
        <dbReference type="Pfam" id="PF13581"/>
    </source>
</evidence>
<feature type="domain" description="Histidine kinase/HSP90-like ATPase" evidence="8">
    <location>
        <begin position="12"/>
        <end position="141"/>
    </location>
</feature>
<keyword evidence="2 6" id="KW-0808">Transferase</keyword>
<dbReference type="PANTHER" id="PTHR35526">
    <property type="entry name" value="ANTI-SIGMA-F FACTOR RSBW-RELATED"/>
    <property type="match status" value="1"/>
</dbReference>
<evidence type="ECO:0000313" key="9">
    <source>
        <dbReference type="EMBL" id="MFK9091507.1"/>
    </source>
</evidence>
<evidence type="ECO:0000256" key="3">
    <source>
        <dbReference type="ARBA" id="ARBA00022741"/>
    </source>
</evidence>
<dbReference type="InterPro" id="IPR010193">
    <property type="entry name" value="RsbW"/>
</dbReference>
<dbReference type="NCBIfam" id="TIGR01924">
    <property type="entry name" value="rsbW_low_gc"/>
    <property type="match status" value="1"/>
</dbReference>
<evidence type="ECO:0000256" key="2">
    <source>
        <dbReference type="ARBA" id="ARBA00022679"/>
    </source>
</evidence>
<dbReference type="SUPFAM" id="SSF55874">
    <property type="entry name" value="ATPase domain of HSP90 chaperone/DNA topoisomerase II/histidine kinase"/>
    <property type="match status" value="1"/>
</dbReference>
<reference evidence="9 10" key="1">
    <citation type="submission" date="2024-11" db="EMBL/GenBank/DDBJ databases">
        <authorList>
            <person name="Lucas J.A."/>
        </authorList>
    </citation>
    <scope>NUCLEOTIDE SEQUENCE [LARGE SCALE GENOMIC DNA]</scope>
    <source>
        <strain evidence="9 10">Z 5.4</strain>
    </source>
</reference>
<keyword evidence="3 6" id="KW-0547">Nucleotide-binding</keyword>
<dbReference type="InterPro" id="IPR036890">
    <property type="entry name" value="HATPase_C_sf"/>
</dbReference>
<protein>
    <recommendedName>
        <fullName evidence="6">Serine-protein kinase RsbW</fullName>
        <ecNumber evidence="6">2.7.11.1</ecNumber>
    </recommendedName>
    <alternativeName>
        <fullName evidence="6">Anti-sigma-B factor</fullName>
    </alternativeName>
    <alternativeName>
        <fullName evidence="6">Sigma-B negative effector RsbW</fullName>
    </alternativeName>
</protein>
<dbReference type="Proteomes" id="UP001623041">
    <property type="component" value="Unassembled WGS sequence"/>
</dbReference>
<dbReference type="EC" id="2.7.11.1" evidence="6"/>
<keyword evidence="10" id="KW-1185">Reference proteome</keyword>
<evidence type="ECO:0000256" key="4">
    <source>
        <dbReference type="ARBA" id="ARBA00022777"/>
    </source>
</evidence>
<evidence type="ECO:0000256" key="6">
    <source>
        <dbReference type="HAMAP-Rule" id="MF_00638"/>
    </source>
</evidence>
<dbReference type="GO" id="GO:0004674">
    <property type="term" value="F:protein serine/threonine kinase activity"/>
    <property type="evidence" value="ECO:0007669"/>
    <property type="project" value="UniProtKB-EC"/>
</dbReference>
<dbReference type="EMBL" id="JBJHQH010000005">
    <property type="protein sequence ID" value="MFK9091507.1"/>
    <property type="molecule type" value="Genomic_DNA"/>
</dbReference>
<dbReference type="CDD" id="cd16936">
    <property type="entry name" value="HATPase_RsbW-like"/>
    <property type="match status" value="1"/>
</dbReference>
<comment type="catalytic activity">
    <reaction evidence="6">
        <text>L-seryl-[protein] + ATP = O-phospho-L-seryl-[protein] + ADP + H(+)</text>
        <dbReference type="Rhea" id="RHEA:17989"/>
        <dbReference type="Rhea" id="RHEA-COMP:9863"/>
        <dbReference type="Rhea" id="RHEA-COMP:11604"/>
        <dbReference type="ChEBI" id="CHEBI:15378"/>
        <dbReference type="ChEBI" id="CHEBI:29999"/>
        <dbReference type="ChEBI" id="CHEBI:30616"/>
        <dbReference type="ChEBI" id="CHEBI:83421"/>
        <dbReference type="ChEBI" id="CHEBI:456216"/>
        <dbReference type="EC" id="2.7.11.1"/>
    </reaction>
</comment>
<comment type="catalytic activity">
    <reaction evidence="6">
        <text>L-threonyl-[protein] + ATP = O-phospho-L-threonyl-[protein] + ADP + H(+)</text>
        <dbReference type="Rhea" id="RHEA:46608"/>
        <dbReference type="Rhea" id="RHEA-COMP:11060"/>
        <dbReference type="Rhea" id="RHEA-COMP:11605"/>
        <dbReference type="ChEBI" id="CHEBI:15378"/>
        <dbReference type="ChEBI" id="CHEBI:30013"/>
        <dbReference type="ChEBI" id="CHEBI:30616"/>
        <dbReference type="ChEBI" id="CHEBI:61977"/>
        <dbReference type="ChEBI" id="CHEBI:456216"/>
        <dbReference type="EC" id="2.7.11.1"/>
    </reaction>
</comment>
<gene>
    <name evidence="6 9" type="primary">rsbW</name>
    <name evidence="9" type="ORF">ACJEBI_08440</name>
</gene>
<comment type="function">
    <text evidence="6">Negative regulator of sigma-B activity. Phosphorylates and inactivates its specific antagonist protein, RsbV. Upon phosphorylation of RsbV, RsbW is released and binds to sigma-B, thereby blocking its ability to form an RNA polymerase holoenzyme (E-sigma-B).</text>
</comment>
<keyword evidence="4 6" id="KW-0418">Kinase</keyword>
<accession>A0ABW8RFN9</accession>
<keyword evidence="1 6" id="KW-0723">Serine/threonine-protein kinase</keyword>
<dbReference type="InterPro" id="IPR050267">
    <property type="entry name" value="Anti-sigma-factor_SerPK"/>
</dbReference>
<proteinExistence type="inferred from homology"/>
<comment type="caution">
    <text evidence="9">The sequence shown here is derived from an EMBL/GenBank/DDBJ whole genome shotgun (WGS) entry which is preliminary data.</text>
</comment>